<reference evidence="3 4" key="1">
    <citation type="submission" date="2024-02" db="EMBL/GenBank/DDBJ databases">
        <authorList>
            <person name="Chen Y."/>
            <person name="Shah S."/>
            <person name="Dougan E. K."/>
            <person name="Thang M."/>
            <person name="Chan C."/>
        </authorList>
    </citation>
    <scope>NUCLEOTIDE SEQUENCE [LARGE SCALE GENOMIC DNA]</scope>
</reference>
<feature type="signal peptide" evidence="1">
    <location>
        <begin position="1"/>
        <end position="23"/>
    </location>
</feature>
<sequence>MKVGRPWRHWVPASGGFLTLTWAAGRRWEGCAAEAKRFEEPERVIKEEELRLHNQVADAWISFDGSVYDITRYIQRHPPCEGLHWAQRVAGRRFEHFLGRDAFGPAHLGCGPDANCSRGVKVELAKMLEPYRIGRFQAAEPSPAAGRWPDVEAASAQLRLEWADGSLIQVLTMEDLQKFKKRTKTVTHKCTTSGNVNSQEWSGVPVKDLLPERPASTWDPLVTFIGMDGFGYSIFLSRASMEDVILAYQQNGEALSTESGGPLRLVKDGQHAKWVETVIVE</sequence>
<dbReference type="InterPro" id="IPR036374">
    <property type="entry name" value="OxRdtase_Mopterin-bd_sf"/>
</dbReference>
<dbReference type="InterPro" id="IPR036400">
    <property type="entry name" value="Cyt_B5-like_heme/steroid_sf"/>
</dbReference>
<dbReference type="Proteomes" id="UP001642464">
    <property type="component" value="Unassembled WGS sequence"/>
</dbReference>
<dbReference type="SMART" id="SM01117">
    <property type="entry name" value="Cyt-b5"/>
    <property type="match status" value="1"/>
</dbReference>
<accession>A0ABP0MFB8</accession>
<evidence type="ECO:0000259" key="2">
    <source>
        <dbReference type="PROSITE" id="PS50255"/>
    </source>
</evidence>
<feature type="domain" description="Cytochrome b5 heme-binding" evidence="2">
    <location>
        <begin position="42"/>
        <end position="137"/>
    </location>
</feature>
<organism evidence="3 4">
    <name type="scientific">Durusdinium trenchii</name>
    <dbReference type="NCBI Taxonomy" id="1381693"/>
    <lineage>
        <taxon>Eukaryota</taxon>
        <taxon>Sar</taxon>
        <taxon>Alveolata</taxon>
        <taxon>Dinophyceae</taxon>
        <taxon>Suessiales</taxon>
        <taxon>Symbiodiniaceae</taxon>
        <taxon>Durusdinium</taxon>
    </lineage>
</organism>
<comment type="caution">
    <text evidence="3">The sequence shown here is derived from an EMBL/GenBank/DDBJ whole genome shotgun (WGS) entry which is preliminary data.</text>
</comment>
<dbReference type="PROSITE" id="PS50255">
    <property type="entry name" value="CYTOCHROME_B5_2"/>
    <property type="match status" value="1"/>
</dbReference>
<feature type="chain" id="PRO_5045828464" evidence="1">
    <location>
        <begin position="24"/>
        <end position="281"/>
    </location>
</feature>
<evidence type="ECO:0000256" key="1">
    <source>
        <dbReference type="SAM" id="SignalP"/>
    </source>
</evidence>
<dbReference type="Gene3D" id="3.90.420.10">
    <property type="entry name" value="Oxidoreductase, molybdopterin-binding domain"/>
    <property type="match status" value="1"/>
</dbReference>
<protein>
    <submittedName>
        <fullName evidence="3">Mitochondrial</fullName>
    </submittedName>
</protein>
<evidence type="ECO:0000313" key="3">
    <source>
        <dbReference type="EMBL" id="CAK9049477.1"/>
    </source>
</evidence>
<dbReference type="PANTHER" id="PTHR19372:SF7">
    <property type="entry name" value="SULFITE OXIDASE, MITOCHONDRIAL"/>
    <property type="match status" value="1"/>
</dbReference>
<dbReference type="Pfam" id="PF00173">
    <property type="entry name" value="Cyt-b5"/>
    <property type="match status" value="1"/>
</dbReference>
<dbReference type="SUPFAM" id="SSF56524">
    <property type="entry name" value="Oxidoreductase molybdopterin-binding domain"/>
    <property type="match status" value="1"/>
</dbReference>
<keyword evidence="4" id="KW-1185">Reference proteome</keyword>
<dbReference type="Gene3D" id="3.10.120.10">
    <property type="entry name" value="Cytochrome b5-like heme/steroid binding domain"/>
    <property type="match status" value="1"/>
</dbReference>
<dbReference type="SUPFAM" id="SSF55856">
    <property type="entry name" value="Cytochrome b5-like heme/steroid binding domain"/>
    <property type="match status" value="1"/>
</dbReference>
<dbReference type="PANTHER" id="PTHR19372">
    <property type="entry name" value="SULFITE REDUCTASE"/>
    <property type="match status" value="1"/>
</dbReference>
<dbReference type="InterPro" id="IPR001199">
    <property type="entry name" value="Cyt_B5-like_heme/steroid-bd"/>
</dbReference>
<proteinExistence type="predicted"/>
<gene>
    <name evidence="3" type="ORF">SCF082_LOCUS27422</name>
</gene>
<dbReference type="Pfam" id="PF00174">
    <property type="entry name" value="Oxidored_molyb"/>
    <property type="match status" value="1"/>
</dbReference>
<dbReference type="InterPro" id="IPR000572">
    <property type="entry name" value="OxRdtase_Mopterin-bd_dom"/>
</dbReference>
<name>A0ABP0MFB8_9DINO</name>
<dbReference type="EMBL" id="CAXAMM010021191">
    <property type="protein sequence ID" value="CAK9049477.1"/>
    <property type="molecule type" value="Genomic_DNA"/>
</dbReference>
<keyword evidence="1" id="KW-0732">Signal</keyword>
<evidence type="ECO:0000313" key="4">
    <source>
        <dbReference type="Proteomes" id="UP001642464"/>
    </source>
</evidence>